<dbReference type="OrthoDB" id="9798918at2"/>
<reference evidence="4" key="1">
    <citation type="submission" date="2018-07" db="EMBL/GenBank/DDBJ databases">
        <authorList>
            <person name="Kim H."/>
        </authorList>
    </citation>
    <scope>NUCLEOTIDE SEQUENCE [LARGE SCALE GENOMIC DNA]</scope>
    <source>
        <strain evidence="4">F02</strain>
    </source>
</reference>
<name>A0A345D7R0_9BURK</name>
<evidence type="ECO:0000313" key="4">
    <source>
        <dbReference type="Proteomes" id="UP000252182"/>
    </source>
</evidence>
<dbReference type="InterPro" id="IPR003791">
    <property type="entry name" value="UPF0178"/>
</dbReference>
<dbReference type="CDD" id="cd18720">
    <property type="entry name" value="PIN_YqxD-like"/>
    <property type="match status" value="1"/>
</dbReference>
<dbReference type="KEGG" id="hyf:DTO96_100101"/>
<evidence type="ECO:0000256" key="1">
    <source>
        <dbReference type="ARBA" id="ARBA00008522"/>
    </source>
</evidence>
<dbReference type="Proteomes" id="UP000252182">
    <property type="component" value="Chromosome"/>
</dbReference>
<dbReference type="PANTHER" id="PTHR35146">
    <property type="entry name" value="UPF0178 PROTEIN YAII"/>
    <property type="match status" value="1"/>
</dbReference>
<evidence type="ECO:0000256" key="2">
    <source>
        <dbReference type="HAMAP-Rule" id="MF_00489"/>
    </source>
</evidence>
<gene>
    <name evidence="3" type="ORF">DTO96_100101</name>
</gene>
<dbReference type="HAMAP" id="MF_00489">
    <property type="entry name" value="UPF0178"/>
    <property type="match status" value="1"/>
</dbReference>
<dbReference type="PANTHER" id="PTHR35146:SF1">
    <property type="entry name" value="UPF0178 PROTEIN YAII"/>
    <property type="match status" value="1"/>
</dbReference>
<comment type="similarity">
    <text evidence="1 2">Belongs to the UPF0178 family.</text>
</comment>
<dbReference type="EMBL" id="CP031124">
    <property type="protein sequence ID" value="AXF84398.1"/>
    <property type="molecule type" value="Genomic_DNA"/>
</dbReference>
<dbReference type="NCBIfam" id="NF001095">
    <property type="entry name" value="PRK00124.1"/>
    <property type="match status" value="1"/>
</dbReference>
<dbReference type="Pfam" id="PF02639">
    <property type="entry name" value="DUF188"/>
    <property type="match status" value="1"/>
</dbReference>
<sequence length="148" mass="16315">MPIWVDADACPKAVKEVIFRAARRTEIVTTLIANQMLMTPPSPFIKAVQVPSGMDVADNEIVLRLVAGDLVITADIPLAAQVVEKGALALNPRGEWYTRENVQQLLSMRNFMQELRDSGTQTGGPSALSVRDVQNFANALDRWLAKLR</sequence>
<organism evidence="3 4">
    <name type="scientific">Ephemeroptericola cinctiostellae</name>
    <dbReference type="NCBI Taxonomy" id="2268024"/>
    <lineage>
        <taxon>Bacteria</taxon>
        <taxon>Pseudomonadati</taxon>
        <taxon>Pseudomonadota</taxon>
        <taxon>Betaproteobacteria</taxon>
        <taxon>Burkholderiales</taxon>
        <taxon>Burkholderiaceae</taxon>
        <taxon>Ephemeroptericola</taxon>
    </lineage>
</organism>
<proteinExistence type="inferred from homology"/>
<accession>A0A345D7R0</accession>
<dbReference type="AlphaFoldDB" id="A0A345D7R0"/>
<keyword evidence="4" id="KW-1185">Reference proteome</keyword>
<evidence type="ECO:0000313" key="3">
    <source>
        <dbReference type="EMBL" id="AXF84398.1"/>
    </source>
</evidence>
<protein>
    <recommendedName>
        <fullName evidence="2">UPF0178 protein DTO96_100101</fullName>
    </recommendedName>
</protein>
<dbReference type="RefSeq" id="WP_114561705.1">
    <property type="nucleotide sequence ID" value="NZ_CP031124.1"/>
</dbReference>